<sequence length="366" mass="42591">MNLERLNDHISKPKCIAEISLDKDGNVLKHKRANKCYFMGRFINQDLFYINLKSSLLSYEDRTKEMTENSRKNILQSIKKSNCTLKDSLHGAEIYCSGGILKKFATSHLQHDIIDVWCTKIDGVIIMVEGYPSETGQQNTMDNVGHSTTDFKSPREISHYSQRIYGFERNLKFVAFLKKSSVTDKASFLECIQAWKQYRRVYIADLKNPHDPNAKRSLRVAYNSIIHCVDKANDKPVVVTTRPSSIEEVNFVWRPIFLQRLYMTSILLGSDKIVIGEWDKNHVVRRIKVKSPEELFRGSHFDERIPYENLWHVINQIKDVFETDREKSVKCLHLVKLSEHDSFHVECFSNVPTDKTCIGVFKDFKF</sequence>
<dbReference type="Proteomes" id="UP000046392">
    <property type="component" value="Unplaced"/>
</dbReference>
<name>A0A0N5C2N9_STREA</name>
<accession>A0A0N5C2N9</accession>
<protein>
    <submittedName>
        <fullName evidence="2">Decapping nuclease</fullName>
    </submittedName>
</protein>
<keyword evidence="1" id="KW-1185">Reference proteome</keyword>
<organism evidence="1 2">
    <name type="scientific">Strongyloides papillosus</name>
    <name type="common">Intestinal threadworm</name>
    <dbReference type="NCBI Taxonomy" id="174720"/>
    <lineage>
        <taxon>Eukaryota</taxon>
        <taxon>Metazoa</taxon>
        <taxon>Ecdysozoa</taxon>
        <taxon>Nematoda</taxon>
        <taxon>Chromadorea</taxon>
        <taxon>Rhabditida</taxon>
        <taxon>Tylenchina</taxon>
        <taxon>Panagrolaimomorpha</taxon>
        <taxon>Strongyloidoidea</taxon>
        <taxon>Strongyloididae</taxon>
        <taxon>Strongyloides</taxon>
    </lineage>
</organism>
<evidence type="ECO:0000313" key="1">
    <source>
        <dbReference type="Proteomes" id="UP000046392"/>
    </source>
</evidence>
<dbReference type="AlphaFoldDB" id="A0A0N5C2N9"/>
<proteinExistence type="predicted"/>
<dbReference type="WBParaSite" id="SPAL_0001224900.1">
    <property type="protein sequence ID" value="SPAL_0001224900.1"/>
    <property type="gene ID" value="SPAL_0001224900"/>
</dbReference>
<reference evidence="2" key="1">
    <citation type="submission" date="2017-02" db="UniProtKB">
        <authorList>
            <consortium name="WormBaseParasite"/>
        </authorList>
    </citation>
    <scope>IDENTIFICATION</scope>
</reference>
<evidence type="ECO:0000313" key="2">
    <source>
        <dbReference type="WBParaSite" id="SPAL_0001224900.1"/>
    </source>
</evidence>